<keyword evidence="8" id="KW-1185">Reference proteome</keyword>
<dbReference type="InterPro" id="IPR003018">
    <property type="entry name" value="GAF"/>
</dbReference>
<gene>
    <name evidence="7" type="ORF">CAL27_22600</name>
</gene>
<dbReference type="InterPro" id="IPR003593">
    <property type="entry name" value="AAA+_ATPase"/>
</dbReference>
<dbReference type="InterPro" id="IPR029016">
    <property type="entry name" value="GAF-like_dom_sf"/>
</dbReference>
<evidence type="ECO:0000259" key="6">
    <source>
        <dbReference type="PROSITE" id="PS50045"/>
    </source>
</evidence>
<dbReference type="InterPro" id="IPR025943">
    <property type="entry name" value="Sigma_54_int_dom_ATP-bd_2"/>
</dbReference>
<dbReference type="Proteomes" id="UP000216354">
    <property type="component" value="Unassembled WGS sequence"/>
</dbReference>
<keyword evidence="2" id="KW-0067">ATP-binding</keyword>
<dbReference type="InterPro" id="IPR002078">
    <property type="entry name" value="Sigma_54_int"/>
</dbReference>
<protein>
    <recommendedName>
        <fullName evidence="6">Sigma-54 factor interaction domain-containing protein</fullName>
    </recommendedName>
</protein>
<dbReference type="PROSITE" id="PS50045">
    <property type="entry name" value="SIGMA54_INTERACT_4"/>
    <property type="match status" value="1"/>
</dbReference>
<dbReference type="InterPro" id="IPR058031">
    <property type="entry name" value="AAA_lid_NorR"/>
</dbReference>
<evidence type="ECO:0000313" key="7">
    <source>
        <dbReference type="EMBL" id="OZI57307.1"/>
    </source>
</evidence>
<evidence type="ECO:0000256" key="1">
    <source>
        <dbReference type="ARBA" id="ARBA00022741"/>
    </source>
</evidence>
<dbReference type="PROSITE" id="PS00676">
    <property type="entry name" value="SIGMA54_INTERACT_2"/>
    <property type="match status" value="1"/>
</dbReference>
<dbReference type="PRINTS" id="PR01590">
    <property type="entry name" value="HTHFIS"/>
</dbReference>
<dbReference type="CDD" id="cd00009">
    <property type="entry name" value="AAA"/>
    <property type="match status" value="1"/>
</dbReference>
<keyword evidence="5" id="KW-0804">Transcription</keyword>
<dbReference type="SMART" id="SM00382">
    <property type="entry name" value="AAA"/>
    <property type="match status" value="1"/>
</dbReference>
<dbReference type="PANTHER" id="PTHR32071">
    <property type="entry name" value="TRANSCRIPTIONAL REGULATORY PROTEIN"/>
    <property type="match status" value="1"/>
</dbReference>
<dbReference type="PROSITE" id="PS00688">
    <property type="entry name" value="SIGMA54_INTERACT_3"/>
    <property type="match status" value="1"/>
</dbReference>
<dbReference type="Gene3D" id="3.40.50.300">
    <property type="entry name" value="P-loop containing nucleotide triphosphate hydrolases"/>
    <property type="match status" value="1"/>
</dbReference>
<dbReference type="Gene3D" id="3.30.450.40">
    <property type="match status" value="1"/>
</dbReference>
<proteinExistence type="predicted"/>
<dbReference type="InterPro" id="IPR027417">
    <property type="entry name" value="P-loop_NTPase"/>
</dbReference>
<evidence type="ECO:0000256" key="4">
    <source>
        <dbReference type="ARBA" id="ARBA00023125"/>
    </source>
</evidence>
<reference evidence="7 8" key="1">
    <citation type="submission" date="2017-05" db="EMBL/GenBank/DDBJ databases">
        <title>Complete and WGS of Bordetella genogroups.</title>
        <authorList>
            <person name="Spilker T."/>
            <person name="Lipuma J."/>
        </authorList>
    </citation>
    <scope>NUCLEOTIDE SEQUENCE [LARGE SCALE GENOMIC DNA]</scope>
    <source>
        <strain evidence="7 8">AU9795</strain>
    </source>
</reference>
<dbReference type="EMBL" id="NEVR01000006">
    <property type="protein sequence ID" value="OZI57307.1"/>
    <property type="molecule type" value="Genomic_DNA"/>
</dbReference>
<dbReference type="Pfam" id="PF02954">
    <property type="entry name" value="HTH_8"/>
    <property type="match status" value="1"/>
</dbReference>
<dbReference type="SUPFAM" id="SSF46689">
    <property type="entry name" value="Homeodomain-like"/>
    <property type="match status" value="1"/>
</dbReference>
<keyword evidence="3" id="KW-0805">Transcription regulation</keyword>
<dbReference type="Pfam" id="PF01590">
    <property type="entry name" value="GAF"/>
    <property type="match status" value="1"/>
</dbReference>
<name>A0ABX4EUF0_9BORD</name>
<organism evidence="7 8">
    <name type="scientific">Bordetella genomosp. 1</name>
    <dbReference type="NCBI Taxonomy" id="1395607"/>
    <lineage>
        <taxon>Bacteria</taxon>
        <taxon>Pseudomonadati</taxon>
        <taxon>Pseudomonadota</taxon>
        <taxon>Betaproteobacteria</taxon>
        <taxon>Burkholderiales</taxon>
        <taxon>Alcaligenaceae</taxon>
        <taxon>Bordetella</taxon>
    </lineage>
</organism>
<dbReference type="PROSITE" id="PS00675">
    <property type="entry name" value="SIGMA54_INTERACT_1"/>
    <property type="match status" value="1"/>
</dbReference>
<dbReference type="Gene3D" id="1.10.8.60">
    <property type="match status" value="1"/>
</dbReference>
<dbReference type="Gene3D" id="1.10.10.60">
    <property type="entry name" value="Homeodomain-like"/>
    <property type="match status" value="1"/>
</dbReference>
<dbReference type="InterPro" id="IPR002197">
    <property type="entry name" value="HTH_Fis"/>
</dbReference>
<evidence type="ECO:0000256" key="5">
    <source>
        <dbReference type="ARBA" id="ARBA00023163"/>
    </source>
</evidence>
<dbReference type="Pfam" id="PF00158">
    <property type="entry name" value="Sigma54_activat"/>
    <property type="match status" value="1"/>
</dbReference>
<dbReference type="Pfam" id="PF25601">
    <property type="entry name" value="AAA_lid_14"/>
    <property type="match status" value="1"/>
</dbReference>
<accession>A0ABX4EUF0</accession>
<dbReference type="InterPro" id="IPR025662">
    <property type="entry name" value="Sigma_54_int_dom_ATP-bd_1"/>
</dbReference>
<dbReference type="SUPFAM" id="SSF52540">
    <property type="entry name" value="P-loop containing nucleoside triphosphate hydrolases"/>
    <property type="match status" value="1"/>
</dbReference>
<evidence type="ECO:0000256" key="3">
    <source>
        <dbReference type="ARBA" id="ARBA00023015"/>
    </source>
</evidence>
<feature type="domain" description="Sigma-54 factor interaction" evidence="6">
    <location>
        <begin position="336"/>
        <end position="561"/>
    </location>
</feature>
<sequence length="645" mass="68524">MSASSQAFADPAAESRIRRAWEAVLSGAPVPGGGGLRGLIERSWHRCVRARVDPGQFGGPQPLAPAEFERLRALHGDLLLAGAPVLEHAQGVLAGFGCLVTLSDSASVILAAAGEARVLDAGRAIHLMPGVDWSESHCGTNAIGTALAAAGPVQVHSAEHFCKGIKRWTCSAALIRDPAGGGPVGVLDVSGLSDTYSRHNLAFAVMSARHIESRLAALDIERRHRLVEAVRGQWRRAGDALGAILLDGRGFLVSFNAAAQRALTHAGADIVLERTHAMPGFAPGEGRGAAELPPWARPEWVEPVFLDGVRQGTLLLLPVAPARTGATVEKDPLAAVITEDPAVGVLVAQARQLRESDTAVLLVGETGVGKELFARGLHRAGPFVVLNCGGLSRELLASELFGYADGAFTGARKGGMPGKIEAAAGGTLFLDEIGEMPLDMQTYLLRVLEQREVCRLGENAPRPVRFRLLAATHRDLAAEIDAGHFRLDLYYRIAVVQLQIPALRERKGDIALLARAFATRFQQEQGKLRREVGGEVLDVLAAYPWPGNIRELRNAVESAVALSHDGVVRIDRLPAAVRAAAEVATAPSAPATLSENEAATIRQAIAANAGNLTQSARSLGIAKSTLYLKMRRYRISREGPRAARH</sequence>
<keyword evidence="1" id="KW-0547">Nucleotide-binding</keyword>
<dbReference type="InterPro" id="IPR025944">
    <property type="entry name" value="Sigma_54_int_dom_CS"/>
</dbReference>
<evidence type="ECO:0000256" key="2">
    <source>
        <dbReference type="ARBA" id="ARBA00022840"/>
    </source>
</evidence>
<dbReference type="InterPro" id="IPR009057">
    <property type="entry name" value="Homeodomain-like_sf"/>
</dbReference>
<keyword evidence="4" id="KW-0238">DNA-binding</keyword>
<dbReference type="PANTHER" id="PTHR32071:SF81">
    <property type="entry name" value="PROPIONATE CATABOLISM OPERON REGULATORY PROTEIN"/>
    <property type="match status" value="1"/>
</dbReference>
<evidence type="ECO:0000313" key="8">
    <source>
        <dbReference type="Proteomes" id="UP000216354"/>
    </source>
</evidence>
<comment type="caution">
    <text evidence="7">The sequence shown here is derived from an EMBL/GenBank/DDBJ whole genome shotgun (WGS) entry which is preliminary data.</text>
</comment>